<accession>A0A8B6DGI7</accession>
<gene>
    <name evidence="3" type="ORF">MGAL_10B088676</name>
</gene>
<organism evidence="3 4">
    <name type="scientific">Mytilus galloprovincialis</name>
    <name type="common">Mediterranean mussel</name>
    <dbReference type="NCBI Taxonomy" id="29158"/>
    <lineage>
        <taxon>Eukaryota</taxon>
        <taxon>Metazoa</taxon>
        <taxon>Spiralia</taxon>
        <taxon>Lophotrochozoa</taxon>
        <taxon>Mollusca</taxon>
        <taxon>Bivalvia</taxon>
        <taxon>Autobranchia</taxon>
        <taxon>Pteriomorphia</taxon>
        <taxon>Mytilida</taxon>
        <taxon>Mytiloidea</taxon>
        <taxon>Mytilidae</taxon>
        <taxon>Mytilinae</taxon>
        <taxon>Mytilus</taxon>
    </lineage>
</organism>
<dbReference type="PANTHER" id="PTHR19963:SF30">
    <property type="entry name" value="ENDONUCLEASE_EXONUCLEASE_PHOSPHATASE DOMAIN-CONTAINING PROTEIN"/>
    <property type="match status" value="1"/>
</dbReference>
<feature type="region of interest" description="Disordered" evidence="2">
    <location>
        <begin position="437"/>
        <end position="537"/>
    </location>
</feature>
<feature type="compositionally biased region" description="Polar residues" evidence="2">
    <location>
        <begin position="437"/>
        <end position="459"/>
    </location>
</feature>
<keyword evidence="4" id="KW-1185">Reference proteome</keyword>
<evidence type="ECO:0000256" key="1">
    <source>
        <dbReference type="SAM" id="Coils"/>
    </source>
</evidence>
<name>A0A8B6DGI7_MYTGA</name>
<evidence type="ECO:0000313" key="3">
    <source>
        <dbReference type="EMBL" id="VDI18691.1"/>
    </source>
</evidence>
<sequence>MDDSEIMFNNRISDSLIEFDQDMSCPSNLMDMHVVDEVTCTPSASASTPNYSNVERLMQNKFDDFLHQIDQMFKNTKEEMQHMTNKAMDKVDRDIAALRAQVTPPHVQSLGSGDQTHVTRNSLVDFDQRITDCNGSTFNPHMQGERTSQYLEQATSSNNMFSTQNVLFNNNNNDNLATANRWSGPSTLAPGVSSLVAGRSNSGVRTPHQNQTSKSNINGSIKMKPQYYDGTEDLDDYLSQFEILAELNAWNYVTKSLYLAGSLKGDARTLLSELSPMERKDYQSLVQILNLRFGSMNRAEIFKANLQTRVKRKEESISELAQSIKKLTRQAYPNAPPALIFTLARDHFIDALPESDMRLRIREAQSKDIAEAEILALQLEAYRVADKQKTNRYRGHPINVVATNESACLDDPESFTKTFMDGFRQEMKSLTNDIKQVVKSAQSSQPGKTNDNYSNNKQWSNNYQNKGNYQNRNNNNGSGNNNRNNSYNGQTNNNSRNQNGRNDQNGNTAQNYGQGYSGNRDLSNTGAGVRQMSQGPG</sequence>
<evidence type="ECO:0000313" key="4">
    <source>
        <dbReference type="Proteomes" id="UP000596742"/>
    </source>
</evidence>
<evidence type="ECO:0000256" key="2">
    <source>
        <dbReference type="SAM" id="MobiDB-lite"/>
    </source>
</evidence>
<dbReference type="AlphaFoldDB" id="A0A8B6DGI7"/>
<feature type="compositionally biased region" description="Low complexity" evidence="2">
    <location>
        <begin position="460"/>
        <end position="507"/>
    </location>
</feature>
<proteinExistence type="predicted"/>
<protein>
    <submittedName>
        <fullName evidence="3">Uncharacterized protein</fullName>
    </submittedName>
</protein>
<dbReference type="PANTHER" id="PTHR19963">
    <property type="entry name" value="CCHC-TYPE DOMAIN-CONTAINING PROTEIN"/>
    <property type="match status" value="1"/>
</dbReference>
<keyword evidence="1" id="KW-0175">Coiled coil</keyword>
<dbReference type="EMBL" id="UYJE01003373">
    <property type="protein sequence ID" value="VDI18691.1"/>
    <property type="molecule type" value="Genomic_DNA"/>
</dbReference>
<feature type="region of interest" description="Disordered" evidence="2">
    <location>
        <begin position="199"/>
        <end position="220"/>
    </location>
</feature>
<feature type="compositionally biased region" description="Polar residues" evidence="2">
    <location>
        <begin position="520"/>
        <end position="537"/>
    </location>
</feature>
<dbReference type="Proteomes" id="UP000596742">
    <property type="component" value="Unassembled WGS sequence"/>
</dbReference>
<feature type="coiled-coil region" evidence="1">
    <location>
        <begin position="303"/>
        <end position="330"/>
    </location>
</feature>
<comment type="caution">
    <text evidence="3">The sequence shown here is derived from an EMBL/GenBank/DDBJ whole genome shotgun (WGS) entry which is preliminary data.</text>
</comment>
<dbReference type="OrthoDB" id="6091153at2759"/>
<reference evidence="3" key="1">
    <citation type="submission" date="2018-11" db="EMBL/GenBank/DDBJ databases">
        <authorList>
            <person name="Alioto T."/>
            <person name="Alioto T."/>
        </authorList>
    </citation>
    <scope>NUCLEOTIDE SEQUENCE</scope>
</reference>
<feature type="compositionally biased region" description="Polar residues" evidence="2">
    <location>
        <begin position="199"/>
        <end position="219"/>
    </location>
</feature>